<evidence type="ECO:0000313" key="2">
    <source>
        <dbReference type="Proteomes" id="UP000183039"/>
    </source>
</evidence>
<dbReference type="Proteomes" id="UP000183039">
    <property type="component" value="Unassembled WGS sequence"/>
</dbReference>
<comment type="caution">
    <text evidence="1">The sequence shown here is derived from an EMBL/GenBank/DDBJ whole genome shotgun (WGS) entry which is preliminary data.</text>
</comment>
<protein>
    <submittedName>
        <fullName evidence="1">Uncharacterized protein</fullName>
    </submittedName>
</protein>
<sequence>MTAKDVPAIVIVPQSIGILTTAIKIGIINILITVNLFGKFNACYPSLLLLILRYLRDHVTKNDTFLLLKAKQIEIA</sequence>
<proteinExistence type="predicted"/>
<accession>A0AA91GFP3</accession>
<reference evidence="1 2" key="1">
    <citation type="submission" date="2014-12" db="EMBL/GenBank/DDBJ databases">
        <title>Draft genome sequences of 29 type strains of Enterococci.</title>
        <authorList>
            <person name="Zhong Z."/>
            <person name="Sun Z."/>
            <person name="Liu W."/>
            <person name="Zhang W."/>
            <person name="Zhang H."/>
        </authorList>
    </citation>
    <scope>NUCLEOTIDE SEQUENCE [LARGE SCALE GENOMIC DNA]</scope>
    <source>
        <strain evidence="1 2">DSM 22801</strain>
    </source>
</reference>
<organism evidence="1 2">
    <name type="scientific">Enterococcus silesiacus</name>
    <dbReference type="NCBI Taxonomy" id="332949"/>
    <lineage>
        <taxon>Bacteria</taxon>
        <taxon>Bacillati</taxon>
        <taxon>Bacillota</taxon>
        <taxon>Bacilli</taxon>
        <taxon>Lactobacillales</taxon>
        <taxon>Enterococcaceae</taxon>
        <taxon>Enterococcus</taxon>
    </lineage>
</organism>
<name>A0AA91GFP3_9ENTE</name>
<gene>
    <name evidence="1" type="ORF">RV15_GL003189</name>
</gene>
<evidence type="ECO:0000313" key="1">
    <source>
        <dbReference type="EMBL" id="OJG92396.1"/>
    </source>
</evidence>
<dbReference type="EMBL" id="JXLC01000006">
    <property type="protein sequence ID" value="OJG92396.1"/>
    <property type="molecule type" value="Genomic_DNA"/>
</dbReference>
<dbReference type="AlphaFoldDB" id="A0AA91GFP3"/>